<protein>
    <recommendedName>
        <fullName evidence="3 13">Membrane protein insertase YidC</fullName>
    </recommendedName>
    <alternativeName>
        <fullName evidence="12 13">Foldase YidC</fullName>
    </alternativeName>
    <alternativeName>
        <fullName evidence="11 13">Membrane integrase YidC</fullName>
    </alternativeName>
    <alternativeName>
        <fullName evidence="13">Membrane protein YidC</fullName>
    </alternativeName>
</protein>
<feature type="region of interest" description="Disordered" evidence="14">
    <location>
        <begin position="34"/>
        <end position="60"/>
    </location>
</feature>
<dbReference type="InterPro" id="IPR028055">
    <property type="entry name" value="YidC/Oxa/ALB_C"/>
</dbReference>
<dbReference type="Gene3D" id="2.70.98.90">
    <property type="match status" value="1"/>
</dbReference>
<evidence type="ECO:0000256" key="2">
    <source>
        <dbReference type="ARBA" id="ARBA00010527"/>
    </source>
</evidence>
<dbReference type="NCBIfam" id="TIGR03592">
    <property type="entry name" value="yidC_oxa1_cterm"/>
    <property type="match status" value="1"/>
</dbReference>
<evidence type="ECO:0000259" key="16">
    <source>
        <dbReference type="Pfam" id="PF14849"/>
    </source>
</evidence>
<dbReference type="CDD" id="cd20070">
    <property type="entry name" value="5TM_YidC_Alb3"/>
    <property type="match status" value="1"/>
</dbReference>
<evidence type="ECO:0000256" key="11">
    <source>
        <dbReference type="ARBA" id="ARBA00033245"/>
    </source>
</evidence>
<reference evidence="17" key="1">
    <citation type="submission" date="2017-08" db="EMBL/GenBank/DDBJ databases">
        <authorList>
            <person name="Imhoff J.F."/>
            <person name="Rahn T."/>
            <person name="Kuenzel S."/>
            <person name="Neulinger S.C."/>
        </authorList>
    </citation>
    <scope>NUCLEOTIDE SEQUENCE</scope>
    <source>
        <strain evidence="17">DSM 11080</strain>
    </source>
</reference>
<evidence type="ECO:0000256" key="1">
    <source>
        <dbReference type="ARBA" id="ARBA00004429"/>
    </source>
</evidence>
<evidence type="ECO:0000256" key="3">
    <source>
        <dbReference type="ARBA" id="ARBA00015325"/>
    </source>
</evidence>
<dbReference type="GO" id="GO:0005886">
    <property type="term" value="C:plasma membrane"/>
    <property type="evidence" value="ECO:0007669"/>
    <property type="project" value="UniProtKB-SubCell"/>
</dbReference>
<dbReference type="Proteomes" id="UP001296776">
    <property type="component" value="Unassembled WGS sequence"/>
</dbReference>
<keyword evidence="8 13" id="KW-1133">Transmembrane helix</keyword>
<feature type="domain" description="Membrane insertase YidC N-terminal" evidence="16">
    <location>
        <begin position="86"/>
        <end position="362"/>
    </location>
</feature>
<evidence type="ECO:0000256" key="8">
    <source>
        <dbReference type="ARBA" id="ARBA00022989"/>
    </source>
</evidence>
<evidence type="ECO:0000256" key="13">
    <source>
        <dbReference type="HAMAP-Rule" id="MF_01810"/>
    </source>
</evidence>
<feature type="domain" description="Membrane insertase YidC/Oxa/ALB C-terminal" evidence="15">
    <location>
        <begin position="373"/>
        <end position="551"/>
    </location>
</feature>
<evidence type="ECO:0000313" key="18">
    <source>
        <dbReference type="Proteomes" id="UP001296776"/>
    </source>
</evidence>
<comment type="caution">
    <text evidence="13">Lacks conserved residue(s) required for the propagation of feature annotation.</text>
</comment>
<keyword evidence="10 13" id="KW-0143">Chaperone</keyword>
<comment type="subcellular location">
    <subcellularLocation>
        <location evidence="1">Cell inner membrane</location>
        <topology evidence="1">Multi-pass membrane protein</topology>
    </subcellularLocation>
    <subcellularLocation>
        <location evidence="13">Cell membrane</location>
        <topology evidence="13">Multi-pass membrane protein</topology>
    </subcellularLocation>
</comment>
<dbReference type="CDD" id="cd19961">
    <property type="entry name" value="EcYidC-like_peri"/>
    <property type="match status" value="1"/>
</dbReference>
<dbReference type="NCBIfam" id="TIGR03593">
    <property type="entry name" value="yidC_nterm"/>
    <property type="match status" value="1"/>
</dbReference>
<dbReference type="InterPro" id="IPR019998">
    <property type="entry name" value="Membr_insert_YidC"/>
</dbReference>
<name>A0AAJ0X9K1_9GAMM</name>
<feature type="transmembrane region" description="Helical" evidence="13">
    <location>
        <begin position="512"/>
        <end position="537"/>
    </location>
</feature>
<dbReference type="GO" id="GO:0051205">
    <property type="term" value="P:protein insertion into membrane"/>
    <property type="evidence" value="ECO:0007669"/>
    <property type="project" value="TreeGrafter"/>
</dbReference>
<keyword evidence="6 13" id="KW-0812">Transmembrane</keyword>
<dbReference type="GO" id="GO:0032977">
    <property type="term" value="F:membrane insertase activity"/>
    <property type="evidence" value="ECO:0007669"/>
    <property type="project" value="InterPro"/>
</dbReference>
<keyword evidence="7 13" id="KW-0653">Protein transport</keyword>
<keyword evidence="4 13" id="KW-0813">Transport</keyword>
<evidence type="ECO:0000256" key="9">
    <source>
        <dbReference type="ARBA" id="ARBA00023136"/>
    </source>
</evidence>
<dbReference type="PANTHER" id="PTHR12428">
    <property type="entry name" value="OXA1"/>
    <property type="match status" value="1"/>
</dbReference>
<dbReference type="HAMAP" id="MF_01810">
    <property type="entry name" value="YidC_type1"/>
    <property type="match status" value="1"/>
</dbReference>
<organism evidence="17 18">
    <name type="scientific">Halochromatium glycolicum</name>
    <dbReference type="NCBI Taxonomy" id="85075"/>
    <lineage>
        <taxon>Bacteria</taxon>
        <taxon>Pseudomonadati</taxon>
        <taxon>Pseudomonadota</taxon>
        <taxon>Gammaproteobacteria</taxon>
        <taxon>Chromatiales</taxon>
        <taxon>Chromatiaceae</taxon>
        <taxon>Halochromatium</taxon>
    </lineage>
</organism>
<comment type="subunit">
    <text evidence="13">Interacts with the Sec translocase complex via SecD. Specifically interacts with transmembrane segments of nascent integral membrane proteins during membrane integration.</text>
</comment>
<accession>A0AAJ0X9K1</accession>
<dbReference type="PRINTS" id="PR01900">
    <property type="entry name" value="YIDCPROTEIN"/>
</dbReference>
<dbReference type="NCBIfam" id="NF002352">
    <property type="entry name" value="PRK01318.1-3"/>
    <property type="match status" value="1"/>
</dbReference>
<dbReference type="GO" id="GO:0015031">
    <property type="term" value="P:protein transport"/>
    <property type="evidence" value="ECO:0007669"/>
    <property type="project" value="UniProtKB-KW"/>
</dbReference>
<dbReference type="InterPro" id="IPR038221">
    <property type="entry name" value="YidC_periplasmic_sf"/>
</dbReference>
<evidence type="ECO:0000256" key="12">
    <source>
        <dbReference type="ARBA" id="ARBA00033342"/>
    </source>
</evidence>
<evidence type="ECO:0000256" key="7">
    <source>
        <dbReference type="ARBA" id="ARBA00022927"/>
    </source>
</evidence>
<evidence type="ECO:0000256" key="10">
    <source>
        <dbReference type="ARBA" id="ARBA00023186"/>
    </source>
</evidence>
<keyword evidence="5 13" id="KW-1003">Cell membrane</keyword>
<dbReference type="EMBL" id="NRSJ01000015">
    <property type="protein sequence ID" value="MBK1704884.1"/>
    <property type="molecule type" value="Genomic_DNA"/>
</dbReference>
<dbReference type="InterPro" id="IPR028053">
    <property type="entry name" value="Membr_insert_YidC_N"/>
</dbReference>
<evidence type="ECO:0000256" key="4">
    <source>
        <dbReference type="ARBA" id="ARBA00022448"/>
    </source>
</evidence>
<feature type="compositionally biased region" description="Low complexity" evidence="14">
    <location>
        <begin position="35"/>
        <end position="60"/>
    </location>
</feature>
<gene>
    <name evidence="13" type="primary">yidC</name>
    <name evidence="17" type="ORF">CKO40_10115</name>
</gene>
<dbReference type="PRINTS" id="PR00701">
    <property type="entry name" value="60KDINNERMP"/>
</dbReference>
<feature type="transmembrane region" description="Helical" evidence="13">
    <location>
        <begin position="373"/>
        <end position="392"/>
    </location>
</feature>
<dbReference type="PANTHER" id="PTHR12428:SF65">
    <property type="entry name" value="CYTOCHROME C OXIDASE ASSEMBLY PROTEIN COX18, MITOCHONDRIAL"/>
    <property type="match status" value="1"/>
</dbReference>
<sequence length="568" mass="63125">MENMRLILILALAFVLFLIYQAWVEDYGTPPVIDSPTGAESSPPASPGSSDRSADTPDAPAVAAPTLDAAAPDQSPTSAVSAAGSIVVETDVLRAEISPRGGTIQSLELLNYRQDADDPTTPLQLLKPAPPNMFIVQSGLLGGPNSDLPTHDAIFSAARDRYRLGDDEDALTVELTWQNEAGLEVIKRYRFERGRYLVHASQELINGSETPISARDYQQLQRTELYDPGKSSFIHTYTGGVYYGPEVKYKKESFDEMSKRPLDVTVADGWVAMIQHYFMAAWIPPAGVEETFYTKVVGGDSRYIIGTYSPAVAIPAGASHRFESRLFAGPKLQDRLAEIAPGLELAVDYGWLTILAEPIFWLLSLIHSVVGNWGWAIIILTILIKAAFYKLSETSYKSMANMRKMTPRIQALKDRYGDDKEKLNQAFMELYKKEKINPLGGCLPILVQIPVFIALYWVLLESVELRHAPFILWLDNLTEPDPFYVLPLIMGVSMFVQQKLNPPPPDPMQAKIFMALPFVFTVFFAFFPAGLVLYWTVNNLLSITQQWYITRKVEKAAAQGGGSTKKAR</sequence>
<reference evidence="17" key="2">
    <citation type="journal article" date="2020" name="Microorganisms">
        <title>Osmotic Adaptation and Compatible Solute Biosynthesis of Phototrophic Bacteria as Revealed from Genome Analyses.</title>
        <authorList>
            <person name="Imhoff J.F."/>
            <person name="Rahn T."/>
            <person name="Kunzel S."/>
            <person name="Keller A."/>
            <person name="Neulinger S.C."/>
        </authorList>
    </citation>
    <scope>NUCLEOTIDE SEQUENCE</scope>
    <source>
        <strain evidence="17">DSM 11080</strain>
    </source>
</reference>
<dbReference type="InterPro" id="IPR001708">
    <property type="entry name" value="YidC/ALB3/OXA1/COX18"/>
</dbReference>
<dbReference type="AlphaFoldDB" id="A0AAJ0X9K1"/>
<evidence type="ECO:0000256" key="14">
    <source>
        <dbReference type="SAM" id="MobiDB-lite"/>
    </source>
</evidence>
<proteinExistence type="inferred from homology"/>
<comment type="caution">
    <text evidence="17">The sequence shown here is derived from an EMBL/GenBank/DDBJ whole genome shotgun (WGS) entry which is preliminary data.</text>
</comment>
<feature type="transmembrane region" description="Helical" evidence="13">
    <location>
        <begin position="438"/>
        <end position="459"/>
    </location>
</feature>
<evidence type="ECO:0000256" key="5">
    <source>
        <dbReference type="ARBA" id="ARBA00022475"/>
    </source>
</evidence>
<evidence type="ECO:0000313" key="17">
    <source>
        <dbReference type="EMBL" id="MBK1704884.1"/>
    </source>
</evidence>
<keyword evidence="18" id="KW-1185">Reference proteome</keyword>
<evidence type="ECO:0000256" key="6">
    <source>
        <dbReference type="ARBA" id="ARBA00022692"/>
    </source>
</evidence>
<evidence type="ECO:0000259" key="15">
    <source>
        <dbReference type="Pfam" id="PF02096"/>
    </source>
</evidence>
<dbReference type="InterPro" id="IPR047196">
    <property type="entry name" value="YidC_ALB_C"/>
</dbReference>
<comment type="function">
    <text evidence="13">Required for the insertion and/or proper folding and/or complex formation of integral membrane proteins into the membrane. Involved in integration of membrane proteins that insert both dependently and independently of the Sec translocase complex, as well as at least some lipoproteins. Aids folding of multispanning membrane proteins.</text>
</comment>
<dbReference type="Pfam" id="PF02096">
    <property type="entry name" value="60KD_IMP"/>
    <property type="match status" value="1"/>
</dbReference>
<keyword evidence="9 13" id="KW-0472">Membrane</keyword>
<dbReference type="RefSeq" id="WP_200346092.1">
    <property type="nucleotide sequence ID" value="NZ_NRSJ01000015.1"/>
</dbReference>
<comment type="similarity">
    <text evidence="2 13">Belongs to the OXA1/ALB3/YidC family. Type 1 subfamily.</text>
</comment>
<dbReference type="Pfam" id="PF14849">
    <property type="entry name" value="YidC_periplas"/>
    <property type="match status" value="1"/>
</dbReference>